<protein>
    <submittedName>
        <fullName evidence="2">Osmotically-inducible protein OsmY, contains BON domain</fullName>
    </submittedName>
</protein>
<reference evidence="2 3" key="1">
    <citation type="submission" date="2016-10" db="EMBL/GenBank/DDBJ databases">
        <authorList>
            <person name="de Groot N.N."/>
        </authorList>
    </citation>
    <scope>NUCLEOTIDE SEQUENCE [LARGE SCALE GENOMIC DNA]</scope>
    <source>
        <strain evidence="2 3">Nl18</strain>
    </source>
</reference>
<dbReference type="PROSITE" id="PS50914">
    <property type="entry name" value="BON"/>
    <property type="match status" value="2"/>
</dbReference>
<dbReference type="RefSeq" id="WP_074748049.1">
    <property type="nucleotide sequence ID" value="NZ_FOCT01000012.1"/>
</dbReference>
<evidence type="ECO:0000313" key="3">
    <source>
        <dbReference type="Proteomes" id="UP000183898"/>
    </source>
</evidence>
<evidence type="ECO:0000259" key="1">
    <source>
        <dbReference type="PROSITE" id="PS50914"/>
    </source>
</evidence>
<dbReference type="EMBL" id="FOCT01000012">
    <property type="protein sequence ID" value="SEO12714.1"/>
    <property type="molecule type" value="Genomic_DNA"/>
</dbReference>
<organism evidence="2 3">
    <name type="scientific">Nitrosospira multiformis</name>
    <dbReference type="NCBI Taxonomy" id="1231"/>
    <lineage>
        <taxon>Bacteria</taxon>
        <taxon>Pseudomonadati</taxon>
        <taxon>Pseudomonadota</taxon>
        <taxon>Betaproteobacteria</taxon>
        <taxon>Nitrosomonadales</taxon>
        <taxon>Nitrosomonadaceae</taxon>
        <taxon>Nitrosospira</taxon>
    </lineage>
</organism>
<dbReference type="PANTHER" id="PTHR34606">
    <property type="entry name" value="BON DOMAIN-CONTAINING PROTEIN"/>
    <property type="match status" value="1"/>
</dbReference>
<proteinExistence type="predicted"/>
<dbReference type="AlphaFoldDB" id="A0A1H8M5U1"/>
<dbReference type="PROSITE" id="PS51257">
    <property type="entry name" value="PROKAR_LIPOPROTEIN"/>
    <property type="match status" value="1"/>
</dbReference>
<dbReference type="PANTHER" id="PTHR34606:SF4">
    <property type="entry name" value="OUTER MEMBRANE LIPOPROTEIN DOLP"/>
    <property type="match status" value="1"/>
</dbReference>
<dbReference type="InterPro" id="IPR007055">
    <property type="entry name" value="BON_dom"/>
</dbReference>
<feature type="domain" description="BON" evidence="1">
    <location>
        <begin position="47"/>
        <end position="119"/>
    </location>
</feature>
<gene>
    <name evidence="2" type="ORF">SAMN05216404_11212</name>
</gene>
<accession>A0A1H8M5U1</accession>
<sequence length="195" mass="21258">MQYLDLKSLLLVFFLLPFLSACGLIAAGGMAAGVGTGVAMSQDRRTSGMFVEDESIEFRSGQRISEKFSSDVHVNITSFNRNVLLTGEAPSETIKEEIGNLVSNVENVREVTNEITVGSPSSFTSRGNDTLITSLVKGHFMDSGRFQANHVKVVTEDGIVYLLGLVKGEEAENAEELAKRVDGVKKVVKVFEYME</sequence>
<dbReference type="InterPro" id="IPR051686">
    <property type="entry name" value="Lipoprotein_DolP"/>
</dbReference>
<dbReference type="Proteomes" id="UP000183898">
    <property type="component" value="Unassembled WGS sequence"/>
</dbReference>
<name>A0A1H8M5U1_9PROT</name>
<dbReference type="Pfam" id="PF04972">
    <property type="entry name" value="BON"/>
    <property type="match status" value="2"/>
</dbReference>
<evidence type="ECO:0000313" key="2">
    <source>
        <dbReference type="EMBL" id="SEO12714.1"/>
    </source>
</evidence>
<dbReference type="Gene3D" id="3.30.1340.30">
    <property type="match status" value="2"/>
</dbReference>
<feature type="domain" description="BON" evidence="1">
    <location>
        <begin position="128"/>
        <end position="195"/>
    </location>
</feature>